<keyword evidence="5 8" id="KW-0812">Transmembrane</keyword>
<dbReference type="PANTHER" id="PTHR30472">
    <property type="entry name" value="FERRIC ENTEROBACTIN TRANSPORT SYSTEM PERMEASE PROTEIN"/>
    <property type="match status" value="1"/>
</dbReference>
<dbReference type="GO" id="GO:0033214">
    <property type="term" value="P:siderophore-iron import into cell"/>
    <property type="evidence" value="ECO:0007669"/>
    <property type="project" value="TreeGrafter"/>
</dbReference>
<gene>
    <name evidence="9" type="ORF">GX355_05465</name>
</gene>
<evidence type="ECO:0000313" key="10">
    <source>
        <dbReference type="Proteomes" id="UP000541058"/>
    </source>
</evidence>
<feature type="transmembrane region" description="Helical" evidence="8">
    <location>
        <begin position="6"/>
        <end position="25"/>
    </location>
</feature>
<evidence type="ECO:0000313" key="9">
    <source>
        <dbReference type="EMBL" id="NLJ18292.1"/>
    </source>
</evidence>
<proteinExistence type="inferred from homology"/>
<dbReference type="Proteomes" id="UP000541058">
    <property type="component" value="Unassembled WGS sequence"/>
</dbReference>
<feature type="transmembrane region" description="Helical" evidence="8">
    <location>
        <begin position="289"/>
        <end position="310"/>
    </location>
</feature>
<organism evidence="9 10">
    <name type="scientific">Globicatella sulfidifaciens</name>
    <dbReference type="NCBI Taxonomy" id="136093"/>
    <lineage>
        <taxon>Bacteria</taxon>
        <taxon>Bacillati</taxon>
        <taxon>Bacillota</taxon>
        <taxon>Bacilli</taxon>
        <taxon>Lactobacillales</taxon>
        <taxon>Aerococcaceae</taxon>
        <taxon>Globicatella</taxon>
    </lineage>
</organism>
<keyword evidence="3" id="KW-0813">Transport</keyword>
<keyword evidence="7 8" id="KW-0472">Membrane</keyword>
<evidence type="ECO:0000256" key="8">
    <source>
        <dbReference type="SAM" id="Phobius"/>
    </source>
</evidence>
<dbReference type="CDD" id="cd06550">
    <property type="entry name" value="TM_ABC_iron-siderophores_like"/>
    <property type="match status" value="1"/>
</dbReference>
<feature type="transmembrane region" description="Helical" evidence="8">
    <location>
        <begin position="181"/>
        <end position="200"/>
    </location>
</feature>
<feature type="transmembrane region" description="Helical" evidence="8">
    <location>
        <begin position="106"/>
        <end position="125"/>
    </location>
</feature>
<evidence type="ECO:0000256" key="3">
    <source>
        <dbReference type="ARBA" id="ARBA00022448"/>
    </source>
</evidence>
<evidence type="ECO:0000256" key="6">
    <source>
        <dbReference type="ARBA" id="ARBA00022989"/>
    </source>
</evidence>
<evidence type="ECO:0000256" key="5">
    <source>
        <dbReference type="ARBA" id="ARBA00022692"/>
    </source>
</evidence>
<reference evidence="9 10" key="1">
    <citation type="journal article" date="2020" name="Biotechnol. Biofuels">
        <title>New insights from the biogas microbiome by comprehensive genome-resolved metagenomics of nearly 1600 species originating from multiple anaerobic digesters.</title>
        <authorList>
            <person name="Campanaro S."/>
            <person name="Treu L."/>
            <person name="Rodriguez-R L.M."/>
            <person name="Kovalovszki A."/>
            <person name="Ziels R.M."/>
            <person name="Maus I."/>
            <person name="Zhu X."/>
            <person name="Kougias P.G."/>
            <person name="Basile A."/>
            <person name="Luo G."/>
            <person name="Schluter A."/>
            <person name="Konstantinidis K.T."/>
            <person name="Angelidaki I."/>
        </authorList>
    </citation>
    <scope>NUCLEOTIDE SEQUENCE [LARGE SCALE GENOMIC DNA]</scope>
    <source>
        <strain evidence="9">AS23ysBPME_34</strain>
    </source>
</reference>
<dbReference type="InterPro" id="IPR000522">
    <property type="entry name" value="ABC_transptr_permease_BtuC"/>
</dbReference>
<name>A0A7X8C3R8_9LACT</name>
<keyword evidence="6 8" id="KW-1133">Transmembrane helix</keyword>
<feature type="transmembrane region" description="Helical" evidence="8">
    <location>
        <begin position="137"/>
        <end position="157"/>
    </location>
</feature>
<dbReference type="SUPFAM" id="SSF81345">
    <property type="entry name" value="ABC transporter involved in vitamin B12 uptake, BtuC"/>
    <property type="match status" value="1"/>
</dbReference>
<dbReference type="GO" id="GO:0005886">
    <property type="term" value="C:plasma membrane"/>
    <property type="evidence" value="ECO:0007669"/>
    <property type="project" value="UniProtKB-SubCell"/>
</dbReference>
<evidence type="ECO:0000256" key="1">
    <source>
        <dbReference type="ARBA" id="ARBA00004651"/>
    </source>
</evidence>
<comment type="subcellular location">
    <subcellularLocation>
        <location evidence="1">Cell membrane</location>
        <topology evidence="1">Multi-pass membrane protein</topology>
    </subcellularLocation>
</comment>
<evidence type="ECO:0000256" key="2">
    <source>
        <dbReference type="ARBA" id="ARBA00007935"/>
    </source>
</evidence>
<dbReference type="InterPro" id="IPR037294">
    <property type="entry name" value="ABC_BtuC-like"/>
</dbReference>
<dbReference type="Gene3D" id="1.10.3470.10">
    <property type="entry name" value="ABC transporter involved in vitamin B12 uptake, BtuC"/>
    <property type="match status" value="1"/>
</dbReference>
<feature type="transmembrane region" description="Helical" evidence="8">
    <location>
        <begin position="221"/>
        <end position="244"/>
    </location>
</feature>
<sequence>MKKSILYSLFLVVVVASLMMGPENLRFESLFQWDERSHLIFWQARVPRTISIILAGSSMSLAGLLMQVISQNRFAAPSTVGTVEAAKLGLLLSLWLSPEVTIGSKMLASFISAIVFTLFFFMLIARIKVKEAWTIPLFGMIFGQLISSFASAIAYHFDLVQSISSWQQGNFALIQKGSYEWLWLTLIVLISLPLIVRPLTIMQLGRSASQNVGIHYDAMRYLVIAIVALISAVNVMTVGTLPFIGVIIPNLVRLFYSDNLQKSVPMVMVSGSLFVLVCDLMARSLIRPYEIPVSVIISVLGGCLFLWIVLRRREWQS</sequence>
<feature type="transmembrane region" description="Helical" evidence="8">
    <location>
        <begin position="46"/>
        <end position="69"/>
    </location>
</feature>
<comment type="similarity">
    <text evidence="2">Belongs to the binding-protein-dependent transport system permease family. FecCD subfamily.</text>
</comment>
<dbReference type="RefSeq" id="WP_276647898.1">
    <property type="nucleotide sequence ID" value="NZ_CANBAE010000003.1"/>
</dbReference>
<dbReference type="AlphaFoldDB" id="A0A7X8C3R8"/>
<protein>
    <submittedName>
        <fullName evidence="9">Iron chelate uptake ABC transporter family permease subunit</fullName>
    </submittedName>
</protein>
<keyword evidence="4" id="KW-1003">Cell membrane</keyword>
<dbReference type="EMBL" id="JAAYSM010000169">
    <property type="protein sequence ID" value="NLJ18292.1"/>
    <property type="molecule type" value="Genomic_DNA"/>
</dbReference>
<dbReference type="Pfam" id="PF01032">
    <property type="entry name" value="FecCD"/>
    <property type="match status" value="1"/>
</dbReference>
<comment type="caution">
    <text evidence="9">The sequence shown here is derived from an EMBL/GenBank/DDBJ whole genome shotgun (WGS) entry which is preliminary data.</text>
</comment>
<evidence type="ECO:0000256" key="7">
    <source>
        <dbReference type="ARBA" id="ARBA00023136"/>
    </source>
</evidence>
<accession>A0A7X8C3R8</accession>
<dbReference type="GO" id="GO:0022857">
    <property type="term" value="F:transmembrane transporter activity"/>
    <property type="evidence" value="ECO:0007669"/>
    <property type="project" value="InterPro"/>
</dbReference>
<dbReference type="PANTHER" id="PTHR30472:SF27">
    <property type="entry name" value="PETROBACTIN IMPORT SYSTEM PERMEASE PROTEIN YCLN"/>
    <property type="match status" value="1"/>
</dbReference>
<feature type="transmembrane region" description="Helical" evidence="8">
    <location>
        <begin position="264"/>
        <end position="282"/>
    </location>
</feature>
<evidence type="ECO:0000256" key="4">
    <source>
        <dbReference type="ARBA" id="ARBA00022475"/>
    </source>
</evidence>